<dbReference type="AlphaFoldDB" id="A0A511NBC0"/>
<keyword evidence="3" id="KW-1185">Reference proteome</keyword>
<evidence type="ECO:0000256" key="1">
    <source>
        <dbReference type="SAM" id="MobiDB-lite"/>
    </source>
</evidence>
<dbReference type="RefSeq" id="WP_146891336.1">
    <property type="nucleotide sequence ID" value="NZ_BJXB01000047.1"/>
</dbReference>
<accession>A0A511NBC0</accession>
<evidence type="ECO:0000313" key="3">
    <source>
        <dbReference type="Proteomes" id="UP000321306"/>
    </source>
</evidence>
<reference evidence="2 3" key="1">
    <citation type="submission" date="2019-07" db="EMBL/GenBank/DDBJ databases">
        <title>Whole genome shotgun sequence of Deinococcus cellulosilyticus NBRC 106333.</title>
        <authorList>
            <person name="Hosoyama A."/>
            <person name="Uohara A."/>
            <person name="Ohji S."/>
            <person name="Ichikawa N."/>
        </authorList>
    </citation>
    <scope>NUCLEOTIDE SEQUENCE [LARGE SCALE GENOMIC DNA]</scope>
    <source>
        <strain evidence="2 3">NBRC 106333</strain>
    </source>
</reference>
<sequence>MNPREIKILSAKSRFHAELKSRCPSPEYSLNTGGPGSEEMVVGNSDGSSRVRVVFQCEQEGVHVDLYRPMGMGWNHEPFEENLLDLSRASFLVSEELHHQFPSGQPHE</sequence>
<protein>
    <submittedName>
        <fullName evidence="2">Uncharacterized protein</fullName>
    </submittedName>
</protein>
<proteinExistence type="predicted"/>
<dbReference type="Proteomes" id="UP000321306">
    <property type="component" value="Unassembled WGS sequence"/>
</dbReference>
<gene>
    <name evidence="2" type="ORF">DC3_55220</name>
</gene>
<evidence type="ECO:0000313" key="2">
    <source>
        <dbReference type="EMBL" id="GEM49887.1"/>
    </source>
</evidence>
<dbReference type="EMBL" id="BJXB01000047">
    <property type="protein sequence ID" value="GEM49887.1"/>
    <property type="molecule type" value="Genomic_DNA"/>
</dbReference>
<comment type="caution">
    <text evidence="2">The sequence shown here is derived from an EMBL/GenBank/DDBJ whole genome shotgun (WGS) entry which is preliminary data.</text>
</comment>
<name>A0A511NBC0_DEIC1</name>
<organism evidence="2 3">
    <name type="scientific">Deinococcus cellulosilyticus (strain DSM 18568 / NBRC 106333 / KACC 11606 / 5516J-15)</name>
    <dbReference type="NCBI Taxonomy" id="1223518"/>
    <lineage>
        <taxon>Bacteria</taxon>
        <taxon>Thermotogati</taxon>
        <taxon>Deinococcota</taxon>
        <taxon>Deinococci</taxon>
        <taxon>Deinococcales</taxon>
        <taxon>Deinococcaceae</taxon>
        <taxon>Deinococcus</taxon>
    </lineage>
</organism>
<feature type="region of interest" description="Disordered" evidence="1">
    <location>
        <begin position="24"/>
        <end position="45"/>
    </location>
</feature>